<keyword evidence="4" id="KW-0378">Hydrolase</keyword>
<accession>A0A136LW54</accession>
<keyword evidence="1" id="KW-0547">Nucleotide-binding</keyword>
<reference evidence="4 5" key="1">
    <citation type="submission" date="2015-02" db="EMBL/GenBank/DDBJ databases">
        <title>Improved understanding of the partial-nitritation anammox process through 23 genomes representing the majority of the microbial community.</title>
        <authorList>
            <person name="Speth D.R."/>
            <person name="In T Zandt M."/>
            <person name="Guerrero Cruz S."/>
            <person name="Jetten M.S."/>
            <person name="Dutilh B.E."/>
        </authorList>
    </citation>
    <scope>NUCLEOTIDE SEQUENCE [LARGE SCALE GENOMIC DNA]</scope>
    <source>
        <strain evidence="4">OLB20</strain>
    </source>
</reference>
<keyword evidence="4" id="KW-0347">Helicase</keyword>
<dbReference type="InterPro" id="IPR027417">
    <property type="entry name" value="P-loop_NTPase"/>
</dbReference>
<dbReference type="PANTHER" id="PTHR43788">
    <property type="entry name" value="DNA2/NAM7 HELICASE FAMILY MEMBER"/>
    <property type="match status" value="1"/>
</dbReference>
<dbReference type="Gene3D" id="3.40.50.300">
    <property type="entry name" value="P-loop containing nucleotide triphosphate hydrolases"/>
    <property type="match status" value="2"/>
</dbReference>
<dbReference type="GO" id="GO:0003678">
    <property type="term" value="F:DNA helicase activity"/>
    <property type="evidence" value="ECO:0007669"/>
    <property type="project" value="UniProtKB-EC"/>
</dbReference>
<dbReference type="Pfam" id="PF13538">
    <property type="entry name" value="UvrD_C_2"/>
    <property type="match status" value="1"/>
</dbReference>
<evidence type="ECO:0000256" key="1">
    <source>
        <dbReference type="ARBA" id="ARBA00022741"/>
    </source>
</evidence>
<comment type="caution">
    <text evidence="4">The sequence shown here is derived from an EMBL/GenBank/DDBJ whole genome shotgun (WGS) entry which is preliminary data.</text>
</comment>
<evidence type="ECO:0000256" key="2">
    <source>
        <dbReference type="ARBA" id="ARBA00022840"/>
    </source>
</evidence>
<keyword evidence="2" id="KW-0067">ATP-binding</keyword>
<dbReference type="CDD" id="cd18809">
    <property type="entry name" value="SF1_C_RecD"/>
    <property type="match status" value="1"/>
</dbReference>
<evidence type="ECO:0000259" key="3">
    <source>
        <dbReference type="Pfam" id="PF13538"/>
    </source>
</evidence>
<dbReference type="EC" id="3.6.4.12" evidence="4"/>
<dbReference type="AlphaFoldDB" id="A0A136LW54"/>
<sequence>MSELVLSETQQQAVDSIFDWYVSKDRKPYLTLGGYAGTGKTTLTAEVSSILHAEKENMRIAFCAYTGKAARVLDAKLKDRGAVHPGDSVSTIHRLIYSPLLDSNDDIIGWEKTDSDKFRFDLIIIDEASMVNREIWEDLLSYNVPILAIGDHGQLPPIEGKFNLLEKPELRLETIYRQAAGNPIIALSRQVREQGSIPFGRFGDSVAKLDRSDPDTQEYLSDLFSGFNEEMLVLTGFNHTRVKLNKAIRGLLDFESESPQPGDRVICLRNNHKFQIFNGMTGTIQSLEHIPVEKGADYYKAAIALDGEMRLFTGAISASQFGEKESSYTKDEKGLDRFDFGYAITVHKAQGSQAESVVLFEERSSYMDDETWRRWLYTGITRASQKLYVIA</sequence>
<dbReference type="InterPro" id="IPR050534">
    <property type="entry name" value="Coronavir_polyprotein_1ab"/>
</dbReference>
<evidence type="ECO:0000313" key="5">
    <source>
        <dbReference type="Proteomes" id="UP000070457"/>
    </source>
</evidence>
<dbReference type="STRING" id="1617426.TR69_WS6001001499"/>
<dbReference type="EMBL" id="JYNZ01000006">
    <property type="protein sequence ID" value="KXK25893.1"/>
    <property type="molecule type" value="Genomic_DNA"/>
</dbReference>
<organism evidence="4 5">
    <name type="scientific">candidate division WS6 bacterium OLB20</name>
    <dbReference type="NCBI Taxonomy" id="1617426"/>
    <lineage>
        <taxon>Bacteria</taxon>
        <taxon>Candidatus Dojkabacteria</taxon>
    </lineage>
</organism>
<dbReference type="PANTHER" id="PTHR43788:SF6">
    <property type="entry name" value="DNA HELICASE B"/>
    <property type="match status" value="1"/>
</dbReference>
<evidence type="ECO:0000313" key="4">
    <source>
        <dbReference type="EMBL" id="KXK25893.1"/>
    </source>
</evidence>
<feature type="domain" description="UvrD-like helicase C-terminal" evidence="3">
    <location>
        <begin position="341"/>
        <end position="390"/>
    </location>
</feature>
<dbReference type="GO" id="GO:0005524">
    <property type="term" value="F:ATP binding"/>
    <property type="evidence" value="ECO:0007669"/>
    <property type="project" value="UniProtKB-KW"/>
</dbReference>
<gene>
    <name evidence="4" type="primary">recD2</name>
    <name evidence="4" type="ORF">TR69_WS6001001499</name>
</gene>
<dbReference type="Pfam" id="PF13245">
    <property type="entry name" value="AAA_19"/>
    <property type="match status" value="1"/>
</dbReference>
<dbReference type="SUPFAM" id="SSF52540">
    <property type="entry name" value="P-loop containing nucleoside triphosphate hydrolases"/>
    <property type="match status" value="1"/>
</dbReference>
<dbReference type="Proteomes" id="UP000070457">
    <property type="component" value="Unassembled WGS sequence"/>
</dbReference>
<name>A0A136LW54_9BACT</name>
<proteinExistence type="predicted"/>
<dbReference type="Gene3D" id="2.30.30.940">
    <property type="match status" value="1"/>
</dbReference>
<dbReference type="GO" id="GO:0016787">
    <property type="term" value="F:hydrolase activity"/>
    <property type="evidence" value="ECO:0007669"/>
    <property type="project" value="UniProtKB-KW"/>
</dbReference>
<protein>
    <submittedName>
        <fullName evidence="4">ATP-dependent RecD-like DNA helicase</fullName>
        <ecNumber evidence="4">3.6.4.12</ecNumber>
    </submittedName>
</protein>
<dbReference type="InterPro" id="IPR027785">
    <property type="entry name" value="UvrD-like_helicase_C"/>
</dbReference>